<comment type="caution">
    <text evidence="2">The sequence shown here is derived from an EMBL/GenBank/DDBJ whole genome shotgun (WGS) entry which is preliminary data.</text>
</comment>
<gene>
    <name evidence="2" type="ORF">COZ71_08390</name>
</gene>
<dbReference type="Gene3D" id="2.60.40.4070">
    <property type="match status" value="1"/>
</dbReference>
<dbReference type="InterPro" id="IPR026444">
    <property type="entry name" value="Secre_tail"/>
</dbReference>
<name>A0A2M7J9W7_9BACT</name>
<evidence type="ECO:0000313" key="3">
    <source>
        <dbReference type="Proteomes" id="UP000229297"/>
    </source>
</evidence>
<organism evidence="2 3">
    <name type="scientific">Candidatus Desantisbacteria bacterium CG_4_8_14_3_um_filter_40_12</name>
    <dbReference type="NCBI Taxonomy" id="1974545"/>
    <lineage>
        <taxon>Bacteria</taxon>
        <taxon>Candidatus Desantisiibacteriota</taxon>
    </lineage>
</organism>
<dbReference type="Proteomes" id="UP000229297">
    <property type="component" value="Unassembled WGS sequence"/>
</dbReference>
<evidence type="ECO:0000313" key="2">
    <source>
        <dbReference type="EMBL" id="PIX16186.1"/>
    </source>
</evidence>
<sequence>MPKIFDWRLSLMEKQLITLIILIILIPISLFAEVIKNGGDSSNLGQVDQPGDVIITYNDGVSRFISSNIVETIVLIQVESTSTTQVIQGEDERTKVEVPSETFATVTYISIIDPINTPQLFEELKIVFAEMNDPTHQRIDSTTRVFSAYDEQGTVTQNFDKPLIITIPYPDANQDGIVDGTMISETSLKMYALEGSNWVEIEGGTIDTAANICTAPVWHFSVYALRGIPFGKDLYKVYVYPNPFRPAIHNEITFAEVTDTATIRIFTIAGELVKTIEVTPADSGSPRWNGKNDAGERVASGIYIYLITTEEGYKISGKIGIIK</sequence>
<protein>
    <recommendedName>
        <fullName evidence="1">FlgD/Vpr Ig-like domain-containing protein</fullName>
    </recommendedName>
</protein>
<dbReference type="AlphaFoldDB" id="A0A2M7J9W7"/>
<proteinExistence type="predicted"/>
<dbReference type="EMBL" id="PFIC01000230">
    <property type="protein sequence ID" value="PIX16186.1"/>
    <property type="molecule type" value="Genomic_DNA"/>
</dbReference>
<accession>A0A2M7J9W7</accession>
<evidence type="ECO:0000259" key="1">
    <source>
        <dbReference type="Pfam" id="PF13860"/>
    </source>
</evidence>
<dbReference type="InterPro" id="IPR025965">
    <property type="entry name" value="FlgD/Vpr_Ig-like"/>
</dbReference>
<dbReference type="Pfam" id="PF13860">
    <property type="entry name" value="FlgD_ig"/>
    <property type="match status" value="1"/>
</dbReference>
<dbReference type="NCBIfam" id="TIGR04183">
    <property type="entry name" value="Por_Secre_tail"/>
    <property type="match status" value="1"/>
</dbReference>
<feature type="domain" description="FlgD/Vpr Ig-like" evidence="1">
    <location>
        <begin position="251"/>
        <end position="308"/>
    </location>
</feature>
<reference evidence="3" key="1">
    <citation type="submission" date="2017-09" db="EMBL/GenBank/DDBJ databases">
        <title>Depth-based differentiation of microbial function through sediment-hosted aquifers and enrichment of novel symbionts in the deep terrestrial subsurface.</title>
        <authorList>
            <person name="Probst A.J."/>
            <person name="Ladd B."/>
            <person name="Jarett J.K."/>
            <person name="Geller-Mcgrath D.E."/>
            <person name="Sieber C.M.K."/>
            <person name="Emerson J.B."/>
            <person name="Anantharaman K."/>
            <person name="Thomas B.C."/>
            <person name="Malmstrom R."/>
            <person name="Stieglmeier M."/>
            <person name="Klingl A."/>
            <person name="Woyke T."/>
            <person name="Ryan C.M."/>
            <person name="Banfield J.F."/>
        </authorList>
    </citation>
    <scope>NUCLEOTIDE SEQUENCE [LARGE SCALE GENOMIC DNA]</scope>
</reference>